<evidence type="ECO:0000313" key="2">
    <source>
        <dbReference type="EMBL" id="MFC7461308.1"/>
    </source>
</evidence>
<dbReference type="InterPro" id="IPR036873">
    <property type="entry name" value="Rhodanese-like_dom_sf"/>
</dbReference>
<dbReference type="InterPro" id="IPR001763">
    <property type="entry name" value="Rhodanese-like_dom"/>
</dbReference>
<dbReference type="CDD" id="cd00158">
    <property type="entry name" value="RHOD"/>
    <property type="match status" value="1"/>
</dbReference>
<proteinExistence type="predicted"/>
<feature type="domain" description="Rhodanese" evidence="1">
    <location>
        <begin position="27"/>
        <end position="119"/>
    </location>
</feature>
<evidence type="ECO:0000259" key="1">
    <source>
        <dbReference type="PROSITE" id="PS50206"/>
    </source>
</evidence>
<dbReference type="Gene3D" id="3.40.250.10">
    <property type="entry name" value="Rhodanese-like domain"/>
    <property type="match status" value="1"/>
</dbReference>
<name>A0ABW2SDI5_9BURK</name>
<reference evidence="3" key="1">
    <citation type="journal article" date="2019" name="Int. J. Syst. Evol. Microbiol.">
        <title>The Global Catalogue of Microorganisms (GCM) 10K type strain sequencing project: providing services to taxonomists for standard genome sequencing and annotation.</title>
        <authorList>
            <consortium name="The Broad Institute Genomics Platform"/>
            <consortium name="The Broad Institute Genome Sequencing Center for Infectious Disease"/>
            <person name="Wu L."/>
            <person name="Ma J."/>
        </authorList>
    </citation>
    <scope>NUCLEOTIDE SEQUENCE [LARGE SCALE GENOMIC DNA]</scope>
    <source>
        <strain evidence="3">CCUG 53903</strain>
    </source>
</reference>
<dbReference type="Proteomes" id="UP001596457">
    <property type="component" value="Unassembled WGS sequence"/>
</dbReference>
<accession>A0ABW2SDI5</accession>
<keyword evidence="3" id="KW-1185">Reference proteome</keyword>
<comment type="caution">
    <text evidence="2">The sequence shown here is derived from an EMBL/GenBank/DDBJ whole genome shotgun (WGS) entry which is preliminary data.</text>
</comment>
<gene>
    <name evidence="2" type="ORF">ACFQU0_12815</name>
</gene>
<dbReference type="RefSeq" id="WP_382201377.1">
    <property type="nucleotide sequence ID" value="NZ_JBHTBZ010000034.1"/>
</dbReference>
<sequence>MKSAHDLVVAAKSRVTEVPLEQAEQAIREADVLIDVREADEYAAGHLPGAVHISRGLLEFKLSGTPTLAARDQKVVLYCKTSGRAALAACAMADMGYLNVVSLAGGFDAWLAAGKPVQRPVPPSFD</sequence>
<dbReference type="InterPro" id="IPR001307">
    <property type="entry name" value="Thiosulphate_STrfase_CS"/>
</dbReference>
<dbReference type="PROSITE" id="PS50206">
    <property type="entry name" value="RHODANESE_3"/>
    <property type="match status" value="1"/>
</dbReference>
<dbReference type="SMART" id="SM00450">
    <property type="entry name" value="RHOD"/>
    <property type="match status" value="1"/>
</dbReference>
<dbReference type="Pfam" id="PF00581">
    <property type="entry name" value="Rhodanese"/>
    <property type="match status" value="1"/>
</dbReference>
<protein>
    <submittedName>
        <fullName evidence="2">Rhodanese-like domain-containing protein</fullName>
    </submittedName>
</protein>
<dbReference type="EMBL" id="JBHTBZ010000034">
    <property type="protein sequence ID" value="MFC7461308.1"/>
    <property type="molecule type" value="Genomic_DNA"/>
</dbReference>
<dbReference type="SUPFAM" id="SSF52821">
    <property type="entry name" value="Rhodanese/Cell cycle control phosphatase"/>
    <property type="match status" value="1"/>
</dbReference>
<dbReference type="PANTHER" id="PTHR44086">
    <property type="entry name" value="THIOSULFATE SULFURTRANSFERASE RDL2, MITOCHONDRIAL-RELATED"/>
    <property type="match status" value="1"/>
</dbReference>
<organism evidence="2 3">
    <name type="scientific">Hydrogenophaga defluvii</name>
    <dbReference type="NCBI Taxonomy" id="249410"/>
    <lineage>
        <taxon>Bacteria</taxon>
        <taxon>Pseudomonadati</taxon>
        <taxon>Pseudomonadota</taxon>
        <taxon>Betaproteobacteria</taxon>
        <taxon>Burkholderiales</taxon>
        <taxon>Comamonadaceae</taxon>
        <taxon>Hydrogenophaga</taxon>
    </lineage>
</organism>
<evidence type="ECO:0000313" key="3">
    <source>
        <dbReference type="Proteomes" id="UP001596457"/>
    </source>
</evidence>
<dbReference type="PANTHER" id="PTHR44086:SF10">
    <property type="entry name" value="THIOSULFATE SULFURTRANSFERASE_RHODANESE-LIKE DOMAIN-CONTAINING PROTEIN 3"/>
    <property type="match status" value="1"/>
</dbReference>
<dbReference type="PROSITE" id="PS00380">
    <property type="entry name" value="RHODANESE_1"/>
    <property type="match status" value="1"/>
</dbReference>